<dbReference type="GO" id="GO:0005524">
    <property type="term" value="F:ATP binding"/>
    <property type="evidence" value="ECO:0007669"/>
    <property type="project" value="UniProtKB-KW"/>
</dbReference>
<evidence type="ECO:0000256" key="7">
    <source>
        <dbReference type="ARBA" id="ARBA00022840"/>
    </source>
</evidence>
<dbReference type="PANTHER" id="PTHR39321:SF3">
    <property type="entry name" value="PHOSPHOPANTETHEINE ADENYLYLTRANSFERASE"/>
    <property type="match status" value="1"/>
</dbReference>
<dbReference type="HAMAP" id="MF_00244">
    <property type="entry name" value="NaMN_adenylyltr"/>
    <property type="match status" value="1"/>
</dbReference>
<evidence type="ECO:0000256" key="8">
    <source>
        <dbReference type="ARBA" id="ARBA00023027"/>
    </source>
</evidence>
<dbReference type="NCBIfam" id="TIGR00482">
    <property type="entry name" value="nicotinate (nicotinamide) nucleotide adenylyltransferase"/>
    <property type="match status" value="1"/>
</dbReference>
<dbReference type="NCBIfam" id="NF000841">
    <property type="entry name" value="PRK00071.1-4"/>
    <property type="match status" value="1"/>
</dbReference>
<evidence type="ECO:0000256" key="4">
    <source>
        <dbReference type="ARBA" id="ARBA00022679"/>
    </source>
</evidence>
<dbReference type="InterPro" id="IPR014729">
    <property type="entry name" value="Rossmann-like_a/b/a_fold"/>
</dbReference>
<keyword evidence="5 10" id="KW-0548">Nucleotidyltransferase</keyword>
<keyword evidence="3 10" id="KW-0662">Pyridine nucleotide biosynthesis</keyword>
<dbReference type="Pfam" id="PF01467">
    <property type="entry name" value="CTP_transf_like"/>
    <property type="match status" value="1"/>
</dbReference>
<evidence type="ECO:0000256" key="5">
    <source>
        <dbReference type="ARBA" id="ARBA00022695"/>
    </source>
</evidence>
<feature type="domain" description="Cytidyltransferase-like" evidence="11">
    <location>
        <begin position="7"/>
        <end position="163"/>
    </location>
</feature>
<reference evidence="12 13" key="1">
    <citation type="journal article" date="2014" name="Int. J. Syst. Evol. Microbiol.">
        <title>Listeria floridensis sp. nov., Listeria aquatica sp. nov., Listeria cornellensis sp. nov., Listeria riparia sp. nov. and Listeria grandensis sp. nov., from agricultural and natural environments.</title>
        <authorList>
            <person name="den Bakker H.C."/>
            <person name="Warchocki S."/>
            <person name="Wright E.M."/>
            <person name="Allred A.F."/>
            <person name="Ahlstrom C."/>
            <person name="Manuel C.S."/>
            <person name="Stasiewicz M.J."/>
            <person name="Burrell A."/>
            <person name="Roof S."/>
            <person name="Strawn L."/>
            <person name="Fortes E.D."/>
            <person name="Nightingale K.K."/>
            <person name="Kephart D."/>
            <person name="Wiedmann M."/>
        </authorList>
    </citation>
    <scope>NUCLEOTIDE SEQUENCE [LARGE SCALE GENOMIC DNA]</scope>
    <source>
        <strain evidence="13">FSL F6-969</strain>
    </source>
</reference>
<evidence type="ECO:0000256" key="3">
    <source>
        <dbReference type="ARBA" id="ARBA00022642"/>
    </source>
</evidence>
<evidence type="ECO:0000256" key="9">
    <source>
        <dbReference type="ARBA" id="ARBA00048721"/>
    </source>
</evidence>
<dbReference type="PANTHER" id="PTHR39321">
    <property type="entry name" value="NICOTINATE-NUCLEOTIDE ADENYLYLTRANSFERASE-RELATED"/>
    <property type="match status" value="1"/>
</dbReference>
<dbReference type="OrthoDB" id="5295945at2"/>
<gene>
    <name evidence="10 12" type="primary">nadD</name>
    <name evidence="12" type="ORF">PCORN_15806</name>
</gene>
<protein>
    <recommendedName>
        <fullName evidence="10">Probable nicotinate-nucleotide adenylyltransferase</fullName>
        <ecNumber evidence="10">2.7.7.18</ecNumber>
    </recommendedName>
    <alternativeName>
        <fullName evidence="10">Deamido-NAD(+) diphosphorylase</fullName>
    </alternativeName>
    <alternativeName>
        <fullName evidence="10">Deamido-NAD(+) pyrophosphorylase</fullName>
    </alternativeName>
    <alternativeName>
        <fullName evidence="10">Nicotinate mononucleotide adenylyltransferase</fullName>
        <shortName evidence="10">NaMN adenylyltransferase</shortName>
    </alternativeName>
</protein>
<dbReference type="EC" id="2.7.7.18" evidence="10"/>
<dbReference type="EMBL" id="AODE01000033">
    <property type="protein sequence ID" value="EUJ26110.1"/>
    <property type="molecule type" value="Genomic_DNA"/>
</dbReference>
<dbReference type="STRING" id="1265820.PCORN_15806"/>
<evidence type="ECO:0000256" key="1">
    <source>
        <dbReference type="ARBA" id="ARBA00002324"/>
    </source>
</evidence>
<dbReference type="CDD" id="cd02165">
    <property type="entry name" value="NMNAT"/>
    <property type="match status" value="1"/>
</dbReference>
<dbReference type="Proteomes" id="UP000019254">
    <property type="component" value="Unassembled WGS sequence"/>
</dbReference>
<dbReference type="NCBIfam" id="TIGR00125">
    <property type="entry name" value="cyt_tran_rel"/>
    <property type="match status" value="1"/>
</dbReference>
<keyword evidence="7 10" id="KW-0067">ATP-binding</keyword>
<keyword evidence="13" id="KW-1185">Reference proteome</keyword>
<dbReference type="RefSeq" id="WP_051999489.1">
    <property type="nucleotide sequence ID" value="NZ_AODE01000033.1"/>
</dbReference>
<evidence type="ECO:0000313" key="13">
    <source>
        <dbReference type="Proteomes" id="UP000019254"/>
    </source>
</evidence>
<keyword evidence="6 10" id="KW-0547">Nucleotide-binding</keyword>
<dbReference type="GO" id="GO:0004515">
    <property type="term" value="F:nicotinate-nucleotide adenylyltransferase activity"/>
    <property type="evidence" value="ECO:0007669"/>
    <property type="project" value="UniProtKB-UniRule"/>
</dbReference>
<evidence type="ECO:0000256" key="2">
    <source>
        <dbReference type="ARBA" id="ARBA00005019"/>
    </source>
</evidence>
<comment type="catalytic activity">
    <reaction evidence="9 10">
        <text>nicotinate beta-D-ribonucleotide + ATP + H(+) = deamido-NAD(+) + diphosphate</text>
        <dbReference type="Rhea" id="RHEA:22860"/>
        <dbReference type="ChEBI" id="CHEBI:15378"/>
        <dbReference type="ChEBI" id="CHEBI:30616"/>
        <dbReference type="ChEBI" id="CHEBI:33019"/>
        <dbReference type="ChEBI" id="CHEBI:57502"/>
        <dbReference type="ChEBI" id="CHEBI:58437"/>
        <dbReference type="EC" id="2.7.7.18"/>
    </reaction>
</comment>
<evidence type="ECO:0000256" key="6">
    <source>
        <dbReference type="ARBA" id="ARBA00022741"/>
    </source>
</evidence>
<comment type="caution">
    <text evidence="12">The sequence shown here is derived from an EMBL/GenBank/DDBJ whole genome shotgun (WGS) entry which is preliminary data.</text>
</comment>
<dbReference type="PATRIC" id="fig|1265820.5.peg.3127"/>
<evidence type="ECO:0000313" key="12">
    <source>
        <dbReference type="EMBL" id="EUJ26110.1"/>
    </source>
</evidence>
<comment type="similarity">
    <text evidence="10">Belongs to the NadD family.</text>
</comment>
<dbReference type="AlphaFoldDB" id="W7BMI2"/>
<dbReference type="InterPro" id="IPR005248">
    <property type="entry name" value="NadD/NMNAT"/>
</dbReference>
<proteinExistence type="inferred from homology"/>
<dbReference type="SUPFAM" id="SSF52374">
    <property type="entry name" value="Nucleotidylyl transferase"/>
    <property type="match status" value="1"/>
</dbReference>
<dbReference type="Gene3D" id="3.40.50.620">
    <property type="entry name" value="HUPs"/>
    <property type="match status" value="1"/>
</dbReference>
<keyword evidence="8 10" id="KW-0520">NAD</keyword>
<comment type="pathway">
    <text evidence="2 10">Cofactor biosynthesis; NAD(+) biosynthesis; deamido-NAD(+) from nicotinate D-ribonucleotide: step 1/1.</text>
</comment>
<dbReference type="UniPathway" id="UPA00253">
    <property type="reaction ID" value="UER00332"/>
</dbReference>
<organism evidence="12 13">
    <name type="scientific">Listeria cornellensis FSL F6-0969</name>
    <dbReference type="NCBI Taxonomy" id="1265820"/>
    <lineage>
        <taxon>Bacteria</taxon>
        <taxon>Bacillati</taxon>
        <taxon>Bacillota</taxon>
        <taxon>Bacilli</taxon>
        <taxon>Bacillales</taxon>
        <taxon>Listeriaceae</taxon>
        <taxon>Listeria</taxon>
    </lineage>
</organism>
<name>W7BMI2_9LIST</name>
<dbReference type="NCBIfam" id="NF000840">
    <property type="entry name" value="PRK00071.1-3"/>
    <property type="match status" value="1"/>
</dbReference>
<evidence type="ECO:0000256" key="10">
    <source>
        <dbReference type="HAMAP-Rule" id="MF_00244"/>
    </source>
</evidence>
<dbReference type="InterPro" id="IPR004821">
    <property type="entry name" value="Cyt_trans-like"/>
</dbReference>
<accession>W7BMI2</accession>
<keyword evidence="4 10" id="KW-0808">Transferase</keyword>
<sequence length="202" mass="22947">MKVKIGILGGTFDPPHHAHLIIANESRIKLGLEKIIFLPNAVPPHKKESGLASNADRLKMIELAIADNPFFEVDDREMHRSGKSYTYDTMIEMTKEFPNAAFSFIIGGDMVEYLPKWYHINELIKLVNFVGVNRPRYDGDAPYDIEEIEVPALDISSSMLRERLAAGLPIDYYVPNEVSEYIKEHHLYEKRRNLGSSQGSDA</sequence>
<dbReference type="GO" id="GO:0009435">
    <property type="term" value="P:NAD+ biosynthetic process"/>
    <property type="evidence" value="ECO:0007669"/>
    <property type="project" value="UniProtKB-UniRule"/>
</dbReference>
<evidence type="ECO:0000259" key="11">
    <source>
        <dbReference type="Pfam" id="PF01467"/>
    </source>
</evidence>
<comment type="function">
    <text evidence="1 10">Catalyzes the reversible adenylation of nicotinate mononucleotide (NaMN) to nicotinic acid adenine dinucleotide (NaAD).</text>
</comment>